<evidence type="ECO:0000313" key="1">
    <source>
        <dbReference type="EMBL" id="KAJ4718598.1"/>
    </source>
</evidence>
<name>A0ACC1Y5Y9_MELAZ</name>
<evidence type="ECO:0000313" key="2">
    <source>
        <dbReference type="Proteomes" id="UP001164539"/>
    </source>
</evidence>
<accession>A0ACC1Y5Y9</accession>
<comment type="caution">
    <text evidence="1">The sequence shown here is derived from an EMBL/GenBank/DDBJ whole genome shotgun (WGS) entry which is preliminary data.</text>
</comment>
<gene>
    <name evidence="1" type="ORF">OWV82_010257</name>
</gene>
<dbReference type="EMBL" id="CM051398">
    <property type="protein sequence ID" value="KAJ4718598.1"/>
    <property type="molecule type" value="Genomic_DNA"/>
</dbReference>
<keyword evidence="2" id="KW-1185">Reference proteome</keyword>
<reference evidence="1 2" key="1">
    <citation type="journal article" date="2023" name="Science">
        <title>Complex scaffold remodeling in plant triterpene biosynthesis.</title>
        <authorList>
            <person name="De La Pena R."/>
            <person name="Hodgson H."/>
            <person name="Liu J.C."/>
            <person name="Stephenson M.J."/>
            <person name="Martin A.C."/>
            <person name="Owen C."/>
            <person name="Harkess A."/>
            <person name="Leebens-Mack J."/>
            <person name="Jimenez L.E."/>
            <person name="Osbourn A."/>
            <person name="Sattely E.S."/>
        </authorList>
    </citation>
    <scope>NUCLEOTIDE SEQUENCE [LARGE SCALE GENOMIC DNA]</scope>
    <source>
        <strain evidence="2">cv. JPN11</strain>
        <tissue evidence="1">Leaf</tissue>
    </source>
</reference>
<proteinExistence type="predicted"/>
<sequence length="145" mass="15953">MDRFAFFIIVVAIASVVYLILAFTVASSAPTGSFVISSARGTVAILGLIIYCVRRKPRNKGKRFQSSFIPQQKSLACFLLRGGFDLQMNLEAGNTELNERNKRRRGRKKEVDELPFSSFSSVSAATNKFSHANKLGEGGFGPVTR</sequence>
<organism evidence="1 2">
    <name type="scientific">Melia azedarach</name>
    <name type="common">Chinaberry tree</name>
    <dbReference type="NCBI Taxonomy" id="155640"/>
    <lineage>
        <taxon>Eukaryota</taxon>
        <taxon>Viridiplantae</taxon>
        <taxon>Streptophyta</taxon>
        <taxon>Embryophyta</taxon>
        <taxon>Tracheophyta</taxon>
        <taxon>Spermatophyta</taxon>
        <taxon>Magnoliopsida</taxon>
        <taxon>eudicotyledons</taxon>
        <taxon>Gunneridae</taxon>
        <taxon>Pentapetalae</taxon>
        <taxon>rosids</taxon>
        <taxon>malvids</taxon>
        <taxon>Sapindales</taxon>
        <taxon>Meliaceae</taxon>
        <taxon>Melia</taxon>
    </lineage>
</organism>
<dbReference type="Proteomes" id="UP001164539">
    <property type="component" value="Chromosome 5"/>
</dbReference>
<protein>
    <submittedName>
        <fullName evidence="1">S-receptor-like serine/threonine-protein kinase</fullName>
    </submittedName>
</protein>